<feature type="region of interest" description="Disordered" evidence="1">
    <location>
        <begin position="287"/>
        <end position="324"/>
    </location>
</feature>
<dbReference type="PROSITE" id="PS00455">
    <property type="entry name" value="AMP_BINDING"/>
    <property type="match status" value="1"/>
</dbReference>
<dbReference type="SUPFAM" id="SSF56801">
    <property type="entry name" value="Acetyl-CoA synthetase-like"/>
    <property type="match status" value="1"/>
</dbReference>
<feature type="domain" description="AMP-dependent synthetase/ligase" evidence="2">
    <location>
        <begin position="13"/>
        <end position="275"/>
    </location>
</feature>
<dbReference type="PANTHER" id="PTHR43767:SF1">
    <property type="entry name" value="NONRIBOSOMAL PEPTIDE SYNTHASE PES1 (EUROFUNG)-RELATED"/>
    <property type="match status" value="1"/>
</dbReference>
<dbReference type="PANTHER" id="PTHR43767">
    <property type="entry name" value="LONG-CHAIN-FATTY-ACID--COA LIGASE"/>
    <property type="match status" value="1"/>
</dbReference>
<name>A0ABN6XLW9_9MICO</name>
<dbReference type="InterPro" id="IPR042099">
    <property type="entry name" value="ANL_N_sf"/>
</dbReference>
<evidence type="ECO:0000259" key="2">
    <source>
        <dbReference type="Pfam" id="PF00501"/>
    </source>
</evidence>
<dbReference type="InterPro" id="IPR000873">
    <property type="entry name" value="AMP-dep_synth/lig_dom"/>
</dbReference>
<evidence type="ECO:0000313" key="3">
    <source>
        <dbReference type="EMBL" id="BDZ44641.1"/>
    </source>
</evidence>
<keyword evidence="4" id="KW-1185">Reference proteome</keyword>
<dbReference type="Pfam" id="PF00501">
    <property type="entry name" value="AMP-binding"/>
    <property type="match status" value="1"/>
</dbReference>
<organism evidence="3 4">
    <name type="scientific">Naasia aerilata</name>
    <dbReference type="NCBI Taxonomy" id="1162966"/>
    <lineage>
        <taxon>Bacteria</taxon>
        <taxon>Bacillati</taxon>
        <taxon>Actinomycetota</taxon>
        <taxon>Actinomycetes</taxon>
        <taxon>Micrococcales</taxon>
        <taxon>Microbacteriaceae</taxon>
        <taxon>Naasia</taxon>
    </lineage>
</organism>
<gene>
    <name evidence="3" type="ORF">GCM10025866_05500</name>
</gene>
<proteinExistence type="predicted"/>
<dbReference type="InterPro" id="IPR020845">
    <property type="entry name" value="AMP-binding_CS"/>
</dbReference>
<evidence type="ECO:0000313" key="4">
    <source>
        <dbReference type="Proteomes" id="UP001321498"/>
    </source>
</evidence>
<sequence>MDGNYADLWHRIALAAPDRPAVVTIGGDRLTFAEFDDAAARVAALLAELGVHRDDKVSILLYNRPEWLLTFAGALRTGVVPVSLNFRYRAHEVAALLSDSDSEALLFPASLADVVTDAVAQLGRPLVLLQVQDVPDVPLLPGALDFAGYAAREPLPYEDPIDSDFFMYTGGTTGAPKAAVWSTRQMLAMQVYNAYVSAGLPLPESGDDVVRMATDADSKPIVALALSPYMHGTALTTVINALLLGGSVVVLPTLRFDADLAIRTILDERVTRVAVAGDAIALPCSRRQRRRGSPSCPPSPPCCPPGCGSATPRRSACTPWRRPS</sequence>
<protein>
    <recommendedName>
        <fullName evidence="2">AMP-dependent synthetase/ligase domain-containing protein</fullName>
    </recommendedName>
</protein>
<reference evidence="4" key="1">
    <citation type="journal article" date="2019" name="Int. J. Syst. Evol. Microbiol.">
        <title>The Global Catalogue of Microorganisms (GCM) 10K type strain sequencing project: providing services to taxonomists for standard genome sequencing and annotation.</title>
        <authorList>
            <consortium name="The Broad Institute Genomics Platform"/>
            <consortium name="The Broad Institute Genome Sequencing Center for Infectious Disease"/>
            <person name="Wu L."/>
            <person name="Ma J."/>
        </authorList>
    </citation>
    <scope>NUCLEOTIDE SEQUENCE [LARGE SCALE GENOMIC DNA]</scope>
    <source>
        <strain evidence="4">NBRC 108725</strain>
    </source>
</reference>
<dbReference type="InterPro" id="IPR050237">
    <property type="entry name" value="ATP-dep_AMP-bd_enzyme"/>
</dbReference>
<accession>A0ABN6XLW9</accession>
<dbReference type="Gene3D" id="3.40.50.12780">
    <property type="entry name" value="N-terminal domain of ligase-like"/>
    <property type="match status" value="1"/>
</dbReference>
<dbReference type="EMBL" id="AP027731">
    <property type="protein sequence ID" value="BDZ44641.1"/>
    <property type="molecule type" value="Genomic_DNA"/>
</dbReference>
<evidence type="ECO:0000256" key="1">
    <source>
        <dbReference type="SAM" id="MobiDB-lite"/>
    </source>
</evidence>
<dbReference type="Proteomes" id="UP001321498">
    <property type="component" value="Chromosome"/>
</dbReference>
<dbReference type="RefSeq" id="WP_286278079.1">
    <property type="nucleotide sequence ID" value="NZ_AP027731.1"/>
</dbReference>